<evidence type="ECO:0000256" key="2">
    <source>
        <dbReference type="ARBA" id="ARBA00022487"/>
    </source>
</evidence>
<dbReference type="Gene3D" id="3.40.50.1820">
    <property type="entry name" value="alpha/beta hydrolase"/>
    <property type="match status" value="1"/>
</dbReference>
<dbReference type="EC" id="3.1.2.12" evidence="5 7"/>
<dbReference type="EMBL" id="BAEP01000065">
    <property type="protein sequence ID" value="GAC25686.1"/>
    <property type="molecule type" value="Genomic_DNA"/>
</dbReference>
<dbReference type="GO" id="GO:0018738">
    <property type="term" value="F:S-formylglutathione hydrolase activity"/>
    <property type="evidence" value="ECO:0007669"/>
    <property type="project" value="UniProtKB-UniRule"/>
</dbReference>
<keyword evidence="3 7" id="KW-0378">Hydrolase</keyword>
<evidence type="ECO:0000256" key="6">
    <source>
        <dbReference type="PIRSR" id="PIRSR614186-1"/>
    </source>
</evidence>
<comment type="function">
    <text evidence="7">Serine hydrolase involved in the detoxification of formaldehyde.</text>
</comment>
<dbReference type="GO" id="GO:0005829">
    <property type="term" value="C:cytosol"/>
    <property type="evidence" value="ECO:0007669"/>
    <property type="project" value="TreeGrafter"/>
</dbReference>
<dbReference type="InterPro" id="IPR029058">
    <property type="entry name" value="AB_hydrolase_fold"/>
</dbReference>
<dbReference type="NCBIfam" id="TIGR02821">
    <property type="entry name" value="fghA_ester_D"/>
    <property type="match status" value="1"/>
</dbReference>
<reference evidence="8 9" key="1">
    <citation type="journal article" date="2017" name="Antonie Van Leeuwenhoek">
        <title>Rhizobium rhizosphaerae sp. nov., a novel species isolated from rice rhizosphere.</title>
        <authorList>
            <person name="Zhao J.J."/>
            <person name="Zhang J."/>
            <person name="Zhang R.J."/>
            <person name="Zhang C.W."/>
            <person name="Yin H.Q."/>
            <person name="Zhang X.X."/>
        </authorList>
    </citation>
    <scope>NUCLEOTIDE SEQUENCE [LARGE SCALE GENOMIC DNA]</scope>
    <source>
        <strain evidence="8 9">KMM 241</strain>
    </source>
</reference>
<dbReference type="InterPro" id="IPR000801">
    <property type="entry name" value="Esterase-like"/>
</dbReference>
<keyword evidence="2 7" id="KW-0719">Serine esterase</keyword>
<organism evidence="8 9">
    <name type="scientific">Paraglaciecola mesophila KMM 241</name>
    <dbReference type="NCBI Taxonomy" id="1128912"/>
    <lineage>
        <taxon>Bacteria</taxon>
        <taxon>Pseudomonadati</taxon>
        <taxon>Pseudomonadota</taxon>
        <taxon>Gammaproteobacteria</taxon>
        <taxon>Alteromonadales</taxon>
        <taxon>Alteromonadaceae</taxon>
        <taxon>Paraglaciecola</taxon>
    </lineage>
</organism>
<dbReference type="PANTHER" id="PTHR10061">
    <property type="entry name" value="S-FORMYLGLUTATHIONE HYDROLASE"/>
    <property type="match status" value="1"/>
</dbReference>
<evidence type="ECO:0000256" key="5">
    <source>
        <dbReference type="NCBIfam" id="TIGR02821"/>
    </source>
</evidence>
<evidence type="ECO:0000256" key="4">
    <source>
        <dbReference type="ARBA" id="ARBA00047590"/>
    </source>
</evidence>
<evidence type="ECO:0000256" key="7">
    <source>
        <dbReference type="RuleBase" id="RU363068"/>
    </source>
</evidence>
<feature type="active site" description="Charge relay system" evidence="6">
    <location>
        <position position="164"/>
    </location>
</feature>
<comment type="catalytic activity">
    <reaction evidence="4 7">
        <text>S-formylglutathione + H2O = formate + glutathione + H(+)</text>
        <dbReference type="Rhea" id="RHEA:14961"/>
        <dbReference type="ChEBI" id="CHEBI:15377"/>
        <dbReference type="ChEBI" id="CHEBI:15378"/>
        <dbReference type="ChEBI" id="CHEBI:15740"/>
        <dbReference type="ChEBI" id="CHEBI:57688"/>
        <dbReference type="ChEBI" id="CHEBI:57925"/>
        <dbReference type="EC" id="3.1.2.12"/>
    </reaction>
</comment>
<dbReference type="Pfam" id="PF00756">
    <property type="entry name" value="Esterase"/>
    <property type="match status" value="1"/>
</dbReference>
<comment type="similarity">
    <text evidence="1 7">Belongs to the esterase D family.</text>
</comment>
<dbReference type="OrthoDB" id="9782200at2"/>
<dbReference type="AlphaFoldDB" id="K6YNW3"/>
<dbReference type="eggNOG" id="COG0627">
    <property type="taxonomic scope" value="Bacteria"/>
</dbReference>
<sequence>MSGQQQMSATSSVTSSANEVSANRCFGGWQKRFSHQSAVLNCEMYFSVYLPPAAELAKPLPVVYWLSGLTCTDENFVTKAGAQRVASELGIMLVIPDTSPRGDAVPDADDQAYDLGLGAGFYVNATQAPWAEHYRMYDYIVDELPSLIQQQFQVQPKAAIAGHSMGGHGALMIALSNVKRFSSVSAFSPIVNPMDCPWGQKAFKHYLGNDKSEWQQYDSCELMRQQGQFLQLPMLIDQGLADDFYQHQKLAKPLEAIAQEINYPAEFRYHEGYDHSYFFISSFIEDHLRFHAKHLAEY</sequence>
<accession>K6YNW3</accession>
<dbReference type="GO" id="GO:0046294">
    <property type="term" value="P:formaldehyde catabolic process"/>
    <property type="evidence" value="ECO:0007669"/>
    <property type="project" value="InterPro"/>
</dbReference>
<evidence type="ECO:0000313" key="8">
    <source>
        <dbReference type="EMBL" id="GAC25686.1"/>
    </source>
</evidence>
<evidence type="ECO:0000313" key="9">
    <source>
        <dbReference type="Proteomes" id="UP000006263"/>
    </source>
</evidence>
<dbReference type="InterPro" id="IPR014186">
    <property type="entry name" value="S-formylglutathione_hydrol"/>
</dbReference>
<evidence type="ECO:0000256" key="1">
    <source>
        <dbReference type="ARBA" id="ARBA00005622"/>
    </source>
</evidence>
<dbReference type="RefSeq" id="WP_006993837.1">
    <property type="nucleotide sequence ID" value="NZ_BAEP01000065.1"/>
</dbReference>
<feature type="active site" description="Charge relay system" evidence="6">
    <location>
        <position position="275"/>
    </location>
</feature>
<proteinExistence type="inferred from homology"/>
<dbReference type="FunFam" id="3.40.50.1820:FF:000002">
    <property type="entry name" value="S-formylglutathione hydrolase"/>
    <property type="match status" value="1"/>
</dbReference>
<dbReference type="SUPFAM" id="SSF53474">
    <property type="entry name" value="alpha/beta-Hydrolases"/>
    <property type="match status" value="1"/>
</dbReference>
<name>K6YNW3_9ALTE</name>
<dbReference type="PANTHER" id="PTHR10061:SF1">
    <property type="entry name" value="S-FORMYLGLUTATHIONE HYDROLASE YEIG"/>
    <property type="match status" value="1"/>
</dbReference>
<dbReference type="GO" id="GO:0052689">
    <property type="term" value="F:carboxylic ester hydrolase activity"/>
    <property type="evidence" value="ECO:0007669"/>
    <property type="project" value="UniProtKB-KW"/>
</dbReference>
<dbReference type="Proteomes" id="UP000006263">
    <property type="component" value="Unassembled WGS sequence"/>
</dbReference>
<feature type="active site" description="Charge relay system" evidence="6">
    <location>
        <position position="242"/>
    </location>
</feature>
<gene>
    <name evidence="8" type="primary">yeiG</name>
    <name evidence="8" type="ORF">GMES_3409</name>
</gene>
<evidence type="ECO:0000256" key="3">
    <source>
        <dbReference type="ARBA" id="ARBA00022801"/>
    </source>
</evidence>
<comment type="caution">
    <text evidence="8">The sequence shown here is derived from an EMBL/GenBank/DDBJ whole genome shotgun (WGS) entry which is preliminary data.</text>
</comment>
<protein>
    <recommendedName>
        <fullName evidence="5 7">S-formylglutathione hydrolase</fullName>
        <ecNumber evidence="5 7">3.1.2.12</ecNumber>
    </recommendedName>
</protein>